<accession>A0A9E7I712</accession>
<dbReference type="Proteomes" id="UP001055439">
    <property type="component" value="Chromosome 9"/>
</dbReference>
<dbReference type="EMBL" id="CP097511">
    <property type="protein sequence ID" value="URE43828.1"/>
    <property type="molecule type" value="Genomic_DNA"/>
</dbReference>
<protein>
    <submittedName>
        <fullName evidence="1">Uncharacterized protein</fullName>
    </submittedName>
</protein>
<name>A0A9E7I712_9LILI</name>
<evidence type="ECO:0000313" key="1">
    <source>
        <dbReference type="EMBL" id="URE43828.1"/>
    </source>
</evidence>
<keyword evidence="2" id="KW-1185">Reference proteome</keyword>
<sequence>MRTSRQNLAVRIQRLEIETKGLELYLAEEMAKRRPGWRWRTTCRSPPGQNSMRRHDVQGGEEGVVKCVEDLLLGLRTLELLAESERLPVDHLHGVEAAREAGVAETAKIDVAEVAAPEATHEAEVLEVDAAGGGTETLDGLPLGLVRLVRLQLLLLASAAAGAGGDGSAEADVANPAPAGFEGSAKGRAAAVVVGVVSAGGDRHGLAFDIDDVGKDSAHPSYPLP</sequence>
<proteinExistence type="predicted"/>
<organism evidence="1 2">
    <name type="scientific">Musa troglodytarum</name>
    <name type="common">fe'i banana</name>
    <dbReference type="NCBI Taxonomy" id="320322"/>
    <lineage>
        <taxon>Eukaryota</taxon>
        <taxon>Viridiplantae</taxon>
        <taxon>Streptophyta</taxon>
        <taxon>Embryophyta</taxon>
        <taxon>Tracheophyta</taxon>
        <taxon>Spermatophyta</taxon>
        <taxon>Magnoliopsida</taxon>
        <taxon>Liliopsida</taxon>
        <taxon>Zingiberales</taxon>
        <taxon>Musaceae</taxon>
        <taxon>Musa</taxon>
    </lineage>
</organism>
<gene>
    <name evidence="1" type="ORF">MUK42_25747</name>
</gene>
<reference evidence="1" key="1">
    <citation type="submission" date="2022-05" db="EMBL/GenBank/DDBJ databases">
        <title>The Musa troglodytarum L. genome provides insights into the mechanism of non-climacteric behaviour and enrichment of carotenoids.</title>
        <authorList>
            <person name="Wang J."/>
        </authorList>
    </citation>
    <scope>NUCLEOTIDE SEQUENCE</scope>
    <source>
        <tissue evidence="1">Leaf</tissue>
    </source>
</reference>
<evidence type="ECO:0000313" key="2">
    <source>
        <dbReference type="Proteomes" id="UP001055439"/>
    </source>
</evidence>
<dbReference type="AlphaFoldDB" id="A0A9E7I712"/>